<gene>
    <name evidence="8" type="ORF">V5E97_07360</name>
</gene>
<keyword evidence="2 5" id="KW-0547">Nucleotide-binding</keyword>
<dbReference type="PROSITE" id="PS00107">
    <property type="entry name" value="PROTEIN_KINASE_ATP"/>
    <property type="match status" value="1"/>
</dbReference>
<keyword evidence="4 5" id="KW-0067">ATP-binding</keyword>
<dbReference type="InterPro" id="IPR000719">
    <property type="entry name" value="Prot_kinase_dom"/>
</dbReference>
<dbReference type="EMBL" id="CP155447">
    <property type="protein sequence ID" value="XBH05839.1"/>
    <property type="molecule type" value="Genomic_DNA"/>
</dbReference>
<dbReference type="Pfam" id="PF00069">
    <property type="entry name" value="Pkinase"/>
    <property type="match status" value="1"/>
</dbReference>
<evidence type="ECO:0000256" key="5">
    <source>
        <dbReference type="PROSITE-ProRule" id="PRU10141"/>
    </source>
</evidence>
<dbReference type="InterPro" id="IPR011009">
    <property type="entry name" value="Kinase-like_dom_sf"/>
</dbReference>
<keyword evidence="1 8" id="KW-0808">Transferase</keyword>
<evidence type="ECO:0000259" key="7">
    <source>
        <dbReference type="PROSITE" id="PS50011"/>
    </source>
</evidence>
<feature type="transmembrane region" description="Helical" evidence="6">
    <location>
        <begin position="132"/>
        <end position="151"/>
    </location>
</feature>
<keyword evidence="6" id="KW-0472">Membrane</keyword>
<sequence>MTPDRWRQIGDLFDASLQLAPPERDAWLRQTCGEDDDLRAEVDRLLAQDERAARNAFLPPPESAPRSLDRTGCWPPCAEALSSKELHLLDRFKTERVDDPGGFTPKAAIVEGIGLPPISEARSVVRARLRELPIIFILILGMATIWRSTVFAGNDDLAIHSLDVIVIVALGSIIALLSSRRPLSLAWLKALEMGMIVMLAGRLAIVQYRLMLEFSLHDDRMMAQLTMKNIVLLTSILILTYGIYVPKSWRRTSLVVGPLALLPFAVLFLLAVQYPVAMGWLWEGWRKSTTHRIWLFSFDATVLCILAVGATFGARTISRLRRQVAEARQLGQYRLRQQIGSGGMGEVYLAEHQFLKRPCALKLIRPEAGDDPHTLARFEREVQLTATLSHPNTVEVYDYGRTEDGTYYYVMEYLPGLSLAELVERHGSVPPERAIYLLRQVCLALREAHGVGLIHRDVKPSNIFAARRGGADDVAKLLDFGLVRPAVAVAVAVATPRTSSLSREGQILGTPLFMSPEQARGGQELDERSDIYSLGAVAYFLLTGRPPFDVGDDLGVIIAHARDPVIPPSQVRAGIPEDVDRVVLRCLAKDPADRFSDAESLERALGECACAGEWDQGRASRWWREI</sequence>
<evidence type="ECO:0000256" key="6">
    <source>
        <dbReference type="SAM" id="Phobius"/>
    </source>
</evidence>
<proteinExistence type="predicted"/>
<evidence type="ECO:0000256" key="2">
    <source>
        <dbReference type="ARBA" id="ARBA00022741"/>
    </source>
</evidence>
<dbReference type="Gene3D" id="3.30.200.20">
    <property type="entry name" value="Phosphorylase Kinase, domain 1"/>
    <property type="match status" value="1"/>
</dbReference>
<name>A0AAU7CKA4_9BACT</name>
<reference evidence="8" key="1">
    <citation type="submission" date="2024-05" db="EMBL/GenBank/DDBJ databases">
        <title>Planctomycetes of the genus Singulisphaera possess chitinolytic capabilities.</title>
        <authorList>
            <person name="Ivanova A."/>
        </authorList>
    </citation>
    <scope>NUCLEOTIDE SEQUENCE</scope>
    <source>
        <strain evidence="8">Ch08T</strain>
    </source>
</reference>
<dbReference type="Gene3D" id="1.10.510.10">
    <property type="entry name" value="Transferase(Phosphotransferase) domain 1"/>
    <property type="match status" value="1"/>
</dbReference>
<keyword evidence="3 8" id="KW-0418">Kinase</keyword>
<dbReference type="PANTHER" id="PTHR43289:SF6">
    <property type="entry name" value="SERINE_THREONINE-PROTEIN KINASE NEKL-3"/>
    <property type="match status" value="1"/>
</dbReference>
<dbReference type="InterPro" id="IPR017441">
    <property type="entry name" value="Protein_kinase_ATP_BS"/>
</dbReference>
<evidence type="ECO:0000256" key="3">
    <source>
        <dbReference type="ARBA" id="ARBA00022777"/>
    </source>
</evidence>
<keyword evidence="6" id="KW-0812">Transmembrane</keyword>
<dbReference type="PANTHER" id="PTHR43289">
    <property type="entry name" value="MITOGEN-ACTIVATED PROTEIN KINASE KINASE KINASE 20-RELATED"/>
    <property type="match status" value="1"/>
</dbReference>
<dbReference type="AlphaFoldDB" id="A0AAU7CKA4"/>
<dbReference type="SMART" id="SM00220">
    <property type="entry name" value="S_TKc"/>
    <property type="match status" value="1"/>
</dbReference>
<feature type="transmembrane region" description="Helical" evidence="6">
    <location>
        <begin position="230"/>
        <end position="247"/>
    </location>
</feature>
<organism evidence="8">
    <name type="scientific">Singulisphaera sp. Ch08</name>
    <dbReference type="NCBI Taxonomy" id="3120278"/>
    <lineage>
        <taxon>Bacteria</taxon>
        <taxon>Pseudomonadati</taxon>
        <taxon>Planctomycetota</taxon>
        <taxon>Planctomycetia</taxon>
        <taxon>Isosphaerales</taxon>
        <taxon>Isosphaeraceae</taxon>
        <taxon>Singulisphaera</taxon>
    </lineage>
</organism>
<dbReference type="GO" id="GO:0005524">
    <property type="term" value="F:ATP binding"/>
    <property type="evidence" value="ECO:0007669"/>
    <property type="project" value="UniProtKB-UniRule"/>
</dbReference>
<dbReference type="PROSITE" id="PS50011">
    <property type="entry name" value="PROTEIN_KINASE_DOM"/>
    <property type="match status" value="1"/>
</dbReference>
<dbReference type="GO" id="GO:0004674">
    <property type="term" value="F:protein serine/threonine kinase activity"/>
    <property type="evidence" value="ECO:0007669"/>
    <property type="project" value="UniProtKB-EC"/>
</dbReference>
<feature type="transmembrane region" description="Helical" evidence="6">
    <location>
        <begin position="157"/>
        <end position="178"/>
    </location>
</feature>
<dbReference type="CDD" id="cd14014">
    <property type="entry name" value="STKc_PknB_like"/>
    <property type="match status" value="1"/>
</dbReference>
<keyword evidence="6" id="KW-1133">Transmembrane helix</keyword>
<evidence type="ECO:0000313" key="8">
    <source>
        <dbReference type="EMBL" id="XBH05839.1"/>
    </source>
</evidence>
<dbReference type="EC" id="2.7.11.1" evidence="8"/>
<protein>
    <submittedName>
        <fullName evidence="8">Serine/threonine-protein kinase</fullName>
        <ecNumber evidence="8">2.7.11.1</ecNumber>
    </submittedName>
</protein>
<feature type="transmembrane region" description="Helical" evidence="6">
    <location>
        <begin position="293"/>
        <end position="314"/>
    </location>
</feature>
<feature type="transmembrane region" description="Helical" evidence="6">
    <location>
        <begin position="190"/>
        <end position="210"/>
    </location>
</feature>
<evidence type="ECO:0000256" key="1">
    <source>
        <dbReference type="ARBA" id="ARBA00022679"/>
    </source>
</evidence>
<feature type="binding site" evidence="5">
    <location>
        <position position="362"/>
    </location>
    <ligand>
        <name>ATP</name>
        <dbReference type="ChEBI" id="CHEBI:30616"/>
    </ligand>
</feature>
<feature type="domain" description="Protein kinase" evidence="7">
    <location>
        <begin position="333"/>
        <end position="606"/>
    </location>
</feature>
<dbReference type="SUPFAM" id="SSF56112">
    <property type="entry name" value="Protein kinase-like (PK-like)"/>
    <property type="match status" value="1"/>
</dbReference>
<evidence type="ECO:0000256" key="4">
    <source>
        <dbReference type="ARBA" id="ARBA00022840"/>
    </source>
</evidence>
<dbReference type="RefSeq" id="WP_406698690.1">
    <property type="nucleotide sequence ID" value="NZ_CP155447.1"/>
</dbReference>
<feature type="transmembrane region" description="Helical" evidence="6">
    <location>
        <begin position="259"/>
        <end position="281"/>
    </location>
</feature>
<accession>A0AAU7CKA4</accession>